<dbReference type="EMBL" id="NQVE01000129">
    <property type="protein sequence ID" value="RAL45607.1"/>
    <property type="molecule type" value="Genomic_DNA"/>
</dbReference>
<evidence type="ECO:0000313" key="1">
    <source>
        <dbReference type="EMBL" id="RAL45607.1"/>
    </source>
</evidence>
<reference evidence="1 2" key="1">
    <citation type="submission" date="2018-06" db="EMBL/GenBank/DDBJ databases">
        <title>The Genome of Cuscuta australis (Dodder) Provides Insight into the Evolution of Plant Parasitism.</title>
        <authorList>
            <person name="Liu H."/>
        </authorList>
    </citation>
    <scope>NUCLEOTIDE SEQUENCE [LARGE SCALE GENOMIC DNA]</scope>
    <source>
        <strain evidence="2">cv. Yunnan</strain>
        <tissue evidence="1">Vines</tissue>
    </source>
</reference>
<sequence length="86" mass="9507">MAPEHEPLLQGFEHLPTLLSAFAEMQAERLRVKEKTIASLCLSLSFAVHRPQPGFPSLVRDFAGYQSSAVSLRTATGAVAVRWQQQ</sequence>
<organism evidence="1 2">
    <name type="scientific">Cuscuta australis</name>
    <dbReference type="NCBI Taxonomy" id="267555"/>
    <lineage>
        <taxon>Eukaryota</taxon>
        <taxon>Viridiplantae</taxon>
        <taxon>Streptophyta</taxon>
        <taxon>Embryophyta</taxon>
        <taxon>Tracheophyta</taxon>
        <taxon>Spermatophyta</taxon>
        <taxon>Magnoliopsida</taxon>
        <taxon>eudicotyledons</taxon>
        <taxon>Gunneridae</taxon>
        <taxon>Pentapetalae</taxon>
        <taxon>asterids</taxon>
        <taxon>lamiids</taxon>
        <taxon>Solanales</taxon>
        <taxon>Convolvulaceae</taxon>
        <taxon>Cuscuteae</taxon>
        <taxon>Cuscuta</taxon>
        <taxon>Cuscuta subgen. Grammica</taxon>
        <taxon>Cuscuta sect. Cleistogrammica</taxon>
    </lineage>
</organism>
<accession>A0A328DJ16</accession>
<dbReference type="Proteomes" id="UP000249390">
    <property type="component" value="Unassembled WGS sequence"/>
</dbReference>
<name>A0A328DJ16_9ASTE</name>
<protein>
    <submittedName>
        <fullName evidence="1">Uncharacterized protein</fullName>
    </submittedName>
</protein>
<evidence type="ECO:0000313" key="2">
    <source>
        <dbReference type="Proteomes" id="UP000249390"/>
    </source>
</evidence>
<dbReference type="AlphaFoldDB" id="A0A328DJ16"/>
<proteinExistence type="predicted"/>
<comment type="caution">
    <text evidence="1">The sequence shown here is derived from an EMBL/GenBank/DDBJ whole genome shotgun (WGS) entry which is preliminary data.</text>
</comment>
<keyword evidence="2" id="KW-1185">Reference proteome</keyword>
<gene>
    <name evidence="1" type="ORF">DM860_009471</name>
</gene>